<organism evidence="1 2">
    <name type="scientific">Vitis vinifera</name>
    <name type="common">Grape</name>
    <dbReference type="NCBI Taxonomy" id="29760"/>
    <lineage>
        <taxon>Eukaryota</taxon>
        <taxon>Viridiplantae</taxon>
        <taxon>Streptophyta</taxon>
        <taxon>Embryophyta</taxon>
        <taxon>Tracheophyta</taxon>
        <taxon>Spermatophyta</taxon>
        <taxon>Magnoliopsida</taxon>
        <taxon>eudicotyledons</taxon>
        <taxon>Gunneridae</taxon>
        <taxon>Pentapetalae</taxon>
        <taxon>rosids</taxon>
        <taxon>Vitales</taxon>
        <taxon>Vitaceae</taxon>
        <taxon>Viteae</taxon>
        <taxon>Vitis</taxon>
    </lineage>
</organism>
<dbReference type="Proteomes" id="UP000288805">
    <property type="component" value="Unassembled WGS sequence"/>
</dbReference>
<sequence>MAKEGGFTDGFLVKGRNGLGVEVSHLLFADDTLILCDASKKNLEYLNWIFMLFVALSELKINMEESELIPVRDVSNLKELAGILGCKVGAFPTTYLGLRLEAPYKSYRV</sequence>
<dbReference type="AlphaFoldDB" id="A0A438KDL8"/>
<name>A0A438KDL8_VITVI</name>
<reference evidence="1 2" key="1">
    <citation type="journal article" date="2018" name="PLoS Genet.">
        <title>Population sequencing reveals clonal diversity and ancestral inbreeding in the grapevine cultivar Chardonnay.</title>
        <authorList>
            <person name="Roach M.J."/>
            <person name="Johnson D.L."/>
            <person name="Bohlmann J."/>
            <person name="van Vuuren H.J."/>
            <person name="Jones S.J."/>
            <person name="Pretorius I.S."/>
            <person name="Schmidt S.A."/>
            <person name="Borneman A.R."/>
        </authorList>
    </citation>
    <scope>NUCLEOTIDE SEQUENCE [LARGE SCALE GENOMIC DNA]</scope>
    <source>
        <strain evidence="2">cv. Chardonnay</strain>
        <tissue evidence="1">Leaf</tissue>
    </source>
</reference>
<protein>
    <recommendedName>
        <fullName evidence="3">Reverse transcriptase domain-containing protein</fullName>
    </recommendedName>
</protein>
<gene>
    <name evidence="1" type="ORF">CK203_008674</name>
</gene>
<proteinExistence type="predicted"/>
<accession>A0A438KDL8</accession>
<evidence type="ECO:0000313" key="1">
    <source>
        <dbReference type="EMBL" id="RVX19270.1"/>
    </source>
</evidence>
<comment type="caution">
    <text evidence="1">The sequence shown here is derived from an EMBL/GenBank/DDBJ whole genome shotgun (WGS) entry which is preliminary data.</text>
</comment>
<evidence type="ECO:0008006" key="3">
    <source>
        <dbReference type="Google" id="ProtNLM"/>
    </source>
</evidence>
<evidence type="ECO:0000313" key="2">
    <source>
        <dbReference type="Proteomes" id="UP000288805"/>
    </source>
</evidence>
<dbReference type="EMBL" id="QGNW01000009">
    <property type="protein sequence ID" value="RVX19270.1"/>
    <property type="molecule type" value="Genomic_DNA"/>
</dbReference>